<accession>A0ACB8RTI1</accession>
<dbReference type="EMBL" id="MU275908">
    <property type="protein sequence ID" value="KAI0047222.1"/>
    <property type="molecule type" value="Genomic_DNA"/>
</dbReference>
<name>A0ACB8RTI1_9AGAM</name>
<dbReference type="Proteomes" id="UP000814033">
    <property type="component" value="Unassembled WGS sequence"/>
</dbReference>
<proteinExistence type="predicted"/>
<reference evidence="1" key="2">
    <citation type="journal article" date="2022" name="New Phytol.">
        <title>Evolutionary transition to the ectomycorrhizal habit in the genomes of a hyperdiverse lineage of mushroom-forming fungi.</title>
        <authorList>
            <person name="Looney B."/>
            <person name="Miyauchi S."/>
            <person name="Morin E."/>
            <person name="Drula E."/>
            <person name="Courty P.E."/>
            <person name="Kohler A."/>
            <person name="Kuo A."/>
            <person name="LaButti K."/>
            <person name="Pangilinan J."/>
            <person name="Lipzen A."/>
            <person name="Riley R."/>
            <person name="Andreopoulos W."/>
            <person name="He G."/>
            <person name="Johnson J."/>
            <person name="Nolan M."/>
            <person name="Tritt A."/>
            <person name="Barry K.W."/>
            <person name="Grigoriev I.V."/>
            <person name="Nagy L.G."/>
            <person name="Hibbett D."/>
            <person name="Henrissat B."/>
            <person name="Matheny P.B."/>
            <person name="Labbe J."/>
            <person name="Martin F.M."/>
        </authorList>
    </citation>
    <scope>NUCLEOTIDE SEQUENCE</scope>
    <source>
        <strain evidence="1">FP105234-sp</strain>
    </source>
</reference>
<gene>
    <name evidence="1" type="ORF">FA95DRAFT_1559282</name>
</gene>
<comment type="caution">
    <text evidence="1">The sequence shown here is derived from an EMBL/GenBank/DDBJ whole genome shotgun (WGS) entry which is preliminary data.</text>
</comment>
<protein>
    <submittedName>
        <fullName evidence="1">Uncharacterized protein</fullName>
    </submittedName>
</protein>
<evidence type="ECO:0000313" key="1">
    <source>
        <dbReference type="EMBL" id="KAI0047222.1"/>
    </source>
</evidence>
<sequence length="61" mass="6632">MCVIDDVLVVRVVHFGNFNIIGVSGVRRLGGSWLKNFFVLDDNVLLRGPSLSGTSNIVLVC</sequence>
<organism evidence="1 2">
    <name type="scientific">Auriscalpium vulgare</name>
    <dbReference type="NCBI Taxonomy" id="40419"/>
    <lineage>
        <taxon>Eukaryota</taxon>
        <taxon>Fungi</taxon>
        <taxon>Dikarya</taxon>
        <taxon>Basidiomycota</taxon>
        <taxon>Agaricomycotina</taxon>
        <taxon>Agaricomycetes</taxon>
        <taxon>Russulales</taxon>
        <taxon>Auriscalpiaceae</taxon>
        <taxon>Auriscalpium</taxon>
    </lineage>
</organism>
<reference evidence="1" key="1">
    <citation type="submission" date="2021-02" db="EMBL/GenBank/DDBJ databases">
        <authorList>
            <consortium name="DOE Joint Genome Institute"/>
            <person name="Ahrendt S."/>
            <person name="Looney B.P."/>
            <person name="Miyauchi S."/>
            <person name="Morin E."/>
            <person name="Drula E."/>
            <person name="Courty P.E."/>
            <person name="Chicoki N."/>
            <person name="Fauchery L."/>
            <person name="Kohler A."/>
            <person name="Kuo A."/>
            <person name="Labutti K."/>
            <person name="Pangilinan J."/>
            <person name="Lipzen A."/>
            <person name="Riley R."/>
            <person name="Andreopoulos W."/>
            <person name="He G."/>
            <person name="Johnson J."/>
            <person name="Barry K.W."/>
            <person name="Grigoriev I.V."/>
            <person name="Nagy L."/>
            <person name="Hibbett D."/>
            <person name="Henrissat B."/>
            <person name="Matheny P.B."/>
            <person name="Labbe J."/>
            <person name="Martin F."/>
        </authorList>
    </citation>
    <scope>NUCLEOTIDE SEQUENCE</scope>
    <source>
        <strain evidence="1">FP105234-sp</strain>
    </source>
</reference>
<evidence type="ECO:0000313" key="2">
    <source>
        <dbReference type="Proteomes" id="UP000814033"/>
    </source>
</evidence>
<keyword evidence="2" id="KW-1185">Reference proteome</keyword>